<dbReference type="PANTHER" id="PTHR39959:SF1">
    <property type="entry name" value="ZP DOMAIN-CONTAINING PROTEIN"/>
    <property type="match status" value="1"/>
</dbReference>
<proteinExistence type="predicted"/>
<reference evidence="2" key="1">
    <citation type="submission" date="2025-08" db="UniProtKB">
        <authorList>
            <consortium name="RefSeq"/>
        </authorList>
    </citation>
    <scope>IDENTIFICATION</scope>
    <source>
        <tissue evidence="2">Muscle</tissue>
    </source>
</reference>
<keyword evidence="1" id="KW-1185">Reference proteome</keyword>
<evidence type="ECO:0000313" key="1">
    <source>
        <dbReference type="Proteomes" id="UP000694941"/>
    </source>
</evidence>
<evidence type="ECO:0000313" key="2">
    <source>
        <dbReference type="RefSeq" id="XP_022243389.1"/>
    </source>
</evidence>
<dbReference type="GeneID" id="106460575"/>
<dbReference type="Proteomes" id="UP000694941">
    <property type="component" value="Unplaced"/>
</dbReference>
<sequence length="383" mass="42676">MTLESKKIKKGSSLGTRIIQKRKKTCNKSYPSHVSDIKCHEGTDADGKDIITATLRKPDGFRGHPVFTNNRGIQPQKHNKCQIIPDPKDTSNSVYFLRIMDFIECPVKKQNGFLNVQVWFPQITGVVLMNDQDVSIMCQPPEHVITEKQTTSFSGNIPSLGRVSGAVEGKPGKLEYVMELYQESTTRSGMFEIPVDGAVPIGTLLQLRAAINTNSAWKHAKLLDVVVSSSPDDPEVKGQIVLVKNGCRVKDYESIVPKQPIRMDEKPGEVTLDFQAFLLEDMESSNQLWLHTKIEACIEASDCVLEFCLDLFQPYGHGRKKRAGSNFTRYFSDFHDLSLGRKANVSTVKEKQHLKTTSIGENIGITVYVPGGENSTKSLNFPS</sequence>
<dbReference type="PANTHER" id="PTHR39959">
    <property type="entry name" value="RE44287P-RELATED"/>
    <property type="match status" value="1"/>
</dbReference>
<protein>
    <submittedName>
        <fullName evidence="2">Uncharacterized protein LOC106460575</fullName>
    </submittedName>
</protein>
<gene>
    <name evidence="2" type="primary">LOC106460575</name>
</gene>
<accession>A0ABM1SID4</accession>
<organism evidence="1 2">
    <name type="scientific">Limulus polyphemus</name>
    <name type="common">Atlantic horseshoe crab</name>
    <dbReference type="NCBI Taxonomy" id="6850"/>
    <lineage>
        <taxon>Eukaryota</taxon>
        <taxon>Metazoa</taxon>
        <taxon>Ecdysozoa</taxon>
        <taxon>Arthropoda</taxon>
        <taxon>Chelicerata</taxon>
        <taxon>Merostomata</taxon>
        <taxon>Xiphosura</taxon>
        <taxon>Limulidae</taxon>
        <taxon>Limulus</taxon>
    </lineage>
</organism>
<dbReference type="RefSeq" id="XP_022243389.1">
    <property type="nucleotide sequence ID" value="XM_022387681.1"/>
</dbReference>
<name>A0ABM1SID4_LIMPO</name>